<gene>
    <name evidence="2" type="ORF">JQ615_01015</name>
</gene>
<dbReference type="Proteomes" id="UP001315278">
    <property type="component" value="Unassembled WGS sequence"/>
</dbReference>
<dbReference type="InterPro" id="IPR049503">
    <property type="entry name" value="AbiJ_NTD4"/>
</dbReference>
<dbReference type="Pfam" id="PF18863">
    <property type="entry name" value="AbiJ_NTD4"/>
    <property type="match status" value="1"/>
</dbReference>
<comment type="caution">
    <text evidence="2">The sequence shown here is derived from an EMBL/GenBank/DDBJ whole genome shotgun (WGS) entry which is preliminary data.</text>
</comment>
<dbReference type="EMBL" id="JAFCJH010000001">
    <property type="protein sequence ID" value="MBR0793961.1"/>
    <property type="molecule type" value="Genomic_DNA"/>
</dbReference>
<sequence>MKFSDRLGITKPKSILQLDSMDNDLRNGLWQACIESFFHGGSEHDYAYDNVFRAIMEAIYVDVFKSTTENIPHGYQNGIRAIREWFNKAEWFDVYNFVEFLIQNFDKQPFVDDGAFSWRVFFFLEREKSGYRIVNRLLAPITDPLEIAAVSDAAKLGAKYSNAREHMGSAIALFSQKPNPDYRNSIKEAISAVEAVARVITGMPKATLGEALKELSSKIAIHPSMKEAMNKLYGYTSDASGIRHAQRGESDIDEAEAKFMIVTCSAFVNFCVQRMG</sequence>
<organism evidence="2 3">
    <name type="scientific">Bradyrhizobium jicamae</name>
    <dbReference type="NCBI Taxonomy" id="280332"/>
    <lineage>
        <taxon>Bacteria</taxon>
        <taxon>Pseudomonadati</taxon>
        <taxon>Pseudomonadota</taxon>
        <taxon>Alphaproteobacteria</taxon>
        <taxon>Hyphomicrobiales</taxon>
        <taxon>Nitrobacteraceae</taxon>
        <taxon>Bradyrhizobium</taxon>
    </lineage>
</organism>
<proteinExistence type="predicted"/>
<dbReference type="RefSeq" id="WP_212491552.1">
    <property type="nucleotide sequence ID" value="NZ_JAFCJH010000001.1"/>
</dbReference>
<evidence type="ECO:0000313" key="2">
    <source>
        <dbReference type="EMBL" id="MBR0793961.1"/>
    </source>
</evidence>
<feature type="domain" description="HEPN AbiJ-N-terminal" evidence="1">
    <location>
        <begin position="1"/>
        <end position="154"/>
    </location>
</feature>
<keyword evidence="3" id="KW-1185">Reference proteome</keyword>
<evidence type="ECO:0000313" key="3">
    <source>
        <dbReference type="Proteomes" id="UP001315278"/>
    </source>
</evidence>
<evidence type="ECO:0000259" key="1">
    <source>
        <dbReference type="Pfam" id="PF18863"/>
    </source>
</evidence>
<reference evidence="3" key="1">
    <citation type="journal article" date="2021" name="ISME J.">
        <title>Evolutionary origin and ecological implication of a unique nif island in free-living Bradyrhizobium lineages.</title>
        <authorList>
            <person name="Tao J."/>
        </authorList>
    </citation>
    <scope>NUCLEOTIDE SEQUENCE [LARGE SCALE GENOMIC DNA]</scope>
    <source>
        <strain evidence="3">SZCCT0434</strain>
    </source>
</reference>
<name>A0ABS5FB02_9BRAD</name>
<accession>A0ABS5FB02</accession>
<protein>
    <recommendedName>
        <fullName evidence="1">HEPN AbiJ-N-terminal domain-containing protein</fullName>
    </recommendedName>
</protein>